<dbReference type="EMBL" id="KE560502">
    <property type="protein sequence ID" value="EPZ36656.1"/>
    <property type="molecule type" value="Genomic_DNA"/>
</dbReference>
<feature type="compositionally biased region" description="Basic and acidic residues" evidence="3">
    <location>
        <begin position="1385"/>
        <end position="1405"/>
    </location>
</feature>
<dbReference type="SUPFAM" id="SSF48371">
    <property type="entry name" value="ARM repeat"/>
    <property type="match status" value="2"/>
</dbReference>
<dbReference type="PROSITE" id="PS50077">
    <property type="entry name" value="HEAT_REPEAT"/>
    <property type="match status" value="1"/>
</dbReference>
<dbReference type="GO" id="GO:0030686">
    <property type="term" value="C:90S preribosome"/>
    <property type="evidence" value="ECO:0007669"/>
    <property type="project" value="TreeGrafter"/>
</dbReference>
<dbReference type="InterPro" id="IPR021133">
    <property type="entry name" value="HEAT_type_2"/>
</dbReference>
<feature type="compositionally biased region" description="Basic and acidic residues" evidence="3">
    <location>
        <begin position="527"/>
        <end position="537"/>
    </location>
</feature>
<dbReference type="InterPro" id="IPR016024">
    <property type="entry name" value="ARM-type_fold"/>
</dbReference>
<dbReference type="InterPro" id="IPR011430">
    <property type="entry name" value="UTP20_N"/>
</dbReference>
<sequence>MKWFCGFRLVSGLVKDLRGDILEYLPNIVSAIIPFTKSKDAPVVEKSFESLLVIFKVLVKQLSKEFKMTFDMMEELMRDKKEHVRRLGAESLGYVLRKVKEEDLKDSVEYVIDRADNENMEESVGYLLFEGIRGVKNRLYSKAKIFLSALFECVGNGIEEEHYLSKYSIIYRYKATRIISHVLLRTLGHVETENSNEVWQVLYEEYVKQGNELMDEIMTMCLIARGGSRLPMNMKDKIIKEIENKCENKIYLIAAMAIYHSKDVLNELKMSRANLNELINFLIKIEFEDKEKLTRLFLKDFTGCKEGFKTLNLLRNFVPKNSINLKFPSLEGLNLDEKKDLIDCFELFENRDENVLIKELKNADVEIMSRILRVLGDRVETRGMIEVIFGKYFENVELLESIKDYEIDFEKYKDILLRNLLNKNVDLRIVSLEILRKICRNEKLIEIMIENERLENSIKTHREKCLNYRKIGKEEGIEVEYYLIGQLNVDFTLLYKDLYELLESKFKSNFEECWKIIEMGVEGEGERVGGEGERVEGEGEGEIEGDRVGGEEEGERVEREEEDFVEEAADDISANTTGDALEEEITEDTNSFKNVELPLRRPKNGSIKVVDIHWNTFLMNRVKVDLIKQNDVEVNDWIRRIIRFAKQVPWIGERKKTIFENEYMKSGWKMKKEIMNLFSKFQKGNEEFAEEYLEKLKSHDSEMQMYAFECLMTIDKELKRSEESVKRLLEEKTFRDEITSLCSEAVEEKVMKVIMRIMIGKMGIRTNARESKRKMIITFLSGREPSDMICYFRLIINSIIESYEPELRLRKDLSDSIIIGVLNSLKDLVFGLKAFIGLFVDDLIKICLELYSSRDKRIRHLTSRIILECLKNANCVEYFDKIVEIVVEPKIEYFVSENLEKPSLSLEIFKTIIDQGKVEEANERDCNVVNERDCNVVNERDCNAVNERDCNVVNERDCNAVNERDCNVVNERDCNVVNSYRDVILALVMNLNNESICIKSVDVLMDFISLLKDIVVVELIKSFIKRNLNKKNFRFLIDKGIKVLLERDVGLDKEMFELFVKCIKSRYSLELLKLVNKMCEVDVECKEYLYLMSLFGVEHVDKNILCDIYHQYTKRLESENVMGNDSTSNSLNHTNNDIADTMKGLICDLHAMELNRLDSIDFDKRNKAFQMIQSINVIDVLMVPIFHSLTLNLKSDEMSIRNQSSMVFLTLMQKNKYMNLFKTILFPFIKESMSHPSEIIKQECLFLLYNLIKETKEVENRESMQVDIEGQTAQLYGNAHYLSDYLFLYSDDQEACLLLNFMHIQLHRRQRAFRRLAEKLNKMIETIKPSTRTFLINLCQSSLPGSDPVLFNEILSCLSILIQKVNIYDYQRIVNKYLTKLEDELNSEKSERSEKNRNEKNKSDKFNNNNSNGSNNANKLAKFSLNNLIKIINKLIHPRSEELNSISNRLMKLLKLNVMVSISIIKLNKSENILVKILLEICSKLKSKNQEERDQVRKTLVEITKYLGVEYLGFIIENLQNNLLRGYQLHILSFTLFELLQCLTESDRVEVVSKEVEVERVERVEITSRVEGVDGDRVEITSKEGDRVELANIQELNFDYCVDKIFEITLESLFGQVGSDKSNKEITGKIKEEKSNRGYEILDICFKYISITKFNLFIEMISKYEIKRIQECLNRVCISISKRAFNNNQLEYLLTFIHLLVKSESEVSSKVESVESVESDEVNKVDGQVECKALFGWMLLLSLLKKGLKGFNELMEQFKNPLHEIIKQKKNINLVVVGLKISILLYSYFVDSRNFKFAFKIFTNSSNTGNEVCQNALKLITIMIPTMNVTEHQLKVLIEKIIPDLTSQEKQSNTFSFIKNLISKKIIIPEIYNLIDKIKEILITNHSEQIQLYSRQSLLNFILSFPLSEKKIESFVLFFIQNLTFPHEHGRLSLIEFLALFIQKSPIQLIEKFNDLFFVSFSLNLLNDESEKCKIGFEKLIQILIQKKPHSIYKTMIEKWINSNEIQNKIIGIKLLRIVKPSKFIQFLFLDSEISTLEISTLVLNCLLLNNLNLNLECLNTLMEFKNISFDNLFPHLIPFLENIQLRIPTIQLLLEKEDYLMKQANLLLKNEINHSLIVKAFYVISKIFYSHPSLNEIKEIMEIEGVDVEGGVESEVESDVESEVSEVERAGQVATVESEDDARESESEAREIELDDIATTDATSDTVTESTKTPSGPLKWLVYKLYLASKKLNNNFNIETVINL</sequence>
<evidence type="ECO:0000256" key="3">
    <source>
        <dbReference type="SAM" id="MobiDB-lite"/>
    </source>
</evidence>
<feature type="domain" description="U3 small nucleolar RNA-associated protein 20" evidence="5">
    <location>
        <begin position="1468"/>
        <end position="1698"/>
    </location>
</feature>
<dbReference type="PANTHER" id="PTHR17695">
    <property type="entry name" value="SMALL SUBUNIT PROCESSOME COMPONENT 20 HOMOLOG"/>
    <property type="match status" value="1"/>
</dbReference>
<keyword evidence="8" id="KW-1185">Reference proteome</keyword>
<feature type="compositionally biased region" description="Low complexity" evidence="3">
    <location>
        <begin position="1406"/>
        <end position="1415"/>
    </location>
</feature>
<name>A0A075B4V2_ROZAC</name>
<dbReference type="GO" id="GO:0032040">
    <property type="term" value="C:small-subunit processome"/>
    <property type="evidence" value="ECO:0007669"/>
    <property type="project" value="TreeGrafter"/>
</dbReference>
<dbReference type="InterPro" id="IPR046523">
    <property type="entry name" value="UTP20_dom"/>
</dbReference>
<feature type="region of interest" description="Disordered" evidence="3">
    <location>
        <begin position="1385"/>
        <end position="1415"/>
    </location>
</feature>
<evidence type="ECO:0000259" key="4">
    <source>
        <dbReference type="Pfam" id="PF07539"/>
    </source>
</evidence>
<dbReference type="InterPro" id="IPR052575">
    <property type="entry name" value="SSU_processome_comp_20"/>
</dbReference>
<dbReference type="InterPro" id="IPR055444">
    <property type="entry name" value="ARM_ECM29"/>
</dbReference>
<feature type="domain" description="U3 small nucleolar RNA-associated protein 20 N-terminal" evidence="4">
    <location>
        <begin position="1140"/>
        <end position="1236"/>
    </location>
</feature>
<evidence type="ECO:0000256" key="2">
    <source>
        <dbReference type="SAM" id="Coils"/>
    </source>
</evidence>
<feature type="domain" description="ECM29 ARM-like repeats" evidence="6">
    <location>
        <begin position="50"/>
        <end position="128"/>
    </location>
</feature>
<dbReference type="PANTHER" id="PTHR17695:SF11">
    <property type="entry name" value="SMALL SUBUNIT PROCESSOME COMPONENT 20 HOMOLOG"/>
    <property type="match status" value="1"/>
</dbReference>
<dbReference type="Pfam" id="PF07539">
    <property type="entry name" value="UTP20_N"/>
    <property type="match status" value="2"/>
</dbReference>
<reference evidence="7 8" key="1">
    <citation type="journal article" date="2013" name="Curr. Biol.">
        <title>Shared signatures of parasitism and phylogenomics unite Cryptomycota and microsporidia.</title>
        <authorList>
            <person name="James T.Y."/>
            <person name="Pelin A."/>
            <person name="Bonen L."/>
            <person name="Ahrendt S."/>
            <person name="Sain D."/>
            <person name="Corradi N."/>
            <person name="Stajich J.E."/>
        </authorList>
    </citation>
    <scope>NUCLEOTIDE SEQUENCE [LARGE SCALE GENOMIC DNA]</scope>
    <source>
        <strain evidence="7 8">CSF55</strain>
    </source>
</reference>
<feature type="domain" description="U3 small nucleolar RNA-associated protein 20 N-terminal" evidence="4">
    <location>
        <begin position="669"/>
        <end position="914"/>
    </location>
</feature>
<gene>
    <name evidence="7" type="ORF">O9G_003770</name>
</gene>
<dbReference type="Pfam" id="PF20416">
    <property type="entry name" value="UTP20"/>
    <property type="match status" value="1"/>
</dbReference>
<accession>A0A075B4V2</accession>
<keyword evidence="2" id="KW-0175">Coiled coil</keyword>
<protein>
    <submittedName>
        <fullName evidence="7">Uncharacterized protein</fullName>
    </submittedName>
</protein>
<evidence type="ECO:0000313" key="8">
    <source>
        <dbReference type="Proteomes" id="UP000030755"/>
    </source>
</evidence>
<proteinExistence type="predicted"/>
<feature type="region of interest" description="Disordered" evidence="3">
    <location>
        <begin position="527"/>
        <end position="554"/>
    </location>
</feature>
<evidence type="ECO:0000313" key="7">
    <source>
        <dbReference type="EMBL" id="EPZ36656.1"/>
    </source>
</evidence>
<dbReference type="Proteomes" id="UP000030755">
    <property type="component" value="Unassembled WGS sequence"/>
</dbReference>
<evidence type="ECO:0000256" key="1">
    <source>
        <dbReference type="PROSITE-ProRule" id="PRU00103"/>
    </source>
</evidence>
<dbReference type="HOGENOM" id="CLU_230712_0_0_1"/>
<evidence type="ECO:0000259" key="5">
    <source>
        <dbReference type="Pfam" id="PF20416"/>
    </source>
</evidence>
<feature type="repeat" description="HEAT" evidence="1">
    <location>
        <begin position="69"/>
        <end position="107"/>
    </location>
</feature>
<evidence type="ECO:0000259" key="6">
    <source>
        <dbReference type="Pfam" id="PF23702"/>
    </source>
</evidence>
<organism evidence="7 8">
    <name type="scientific">Rozella allomycis (strain CSF55)</name>
    <dbReference type="NCBI Taxonomy" id="988480"/>
    <lineage>
        <taxon>Eukaryota</taxon>
        <taxon>Fungi</taxon>
        <taxon>Fungi incertae sedis</taxon>
        <taxon>Cryptomycota</taxon>
        <taxon>Cryptomycota incertae sedis</taxon>
        <taxon>Rozella</taxon>
    </lineage>
</organism>
<feature type="coiled-coil region" evidence="2">
    <location>
        <begin position="444"/>
        <end position="471"/>
    </location>
</feature>
<dbReference type="STRING" id="988480.A0A075B4V2"/>
<dbReference type="Pfam" id="PF23702">
    <property type="entry name" value="ARM_ECM29"/>
    <property type="match status" value="1"/>
</dbReference>
<dbReference type="OrthoDB" id="360653at2759"/>